<gene>
    <name evidence="4" type="ORF">ATL41_2565</name>
</gene>
<protein>
    <submittedName>
        <fullName evidence="4">16S rRNA (Guanine966-N2)-methyltransferase</fullName>
    </submittedName>
</protein>
<dbReference type="OrthoDB" id="9803017at2"/>
<evidence type="ECO:0000256" key="2">
    <source>
        <dbReference type="ARBA" id="ARBA00022679"/>
    </source>
</evidence>
<keyword evidence="1 4" id="KW-0489">Methyltransferase</keyword>
<dbReference type="Pfam" id="PF03602">
    <property type="entry name" value="Cons_hypoth95"/>
    <property type="match status" value="1"/>
</dbReference>
<reference evidence="4 5" key="1">
    <citation type="submission" date="2017-10" db="EMBL/GenBank/DDBJ databases">
        <title>Sequencing the genomes of 1000 actinobacteria strains.</title>
        <authorList>
            <person name="Klenk H.-P."/>
        </authorList>
    </citation>
    <scope>NUCLEOTIDE SEQUENCE [LARGE SCALE GENOMIC DNA]</scope>
    <source>
        <strain evidence="4 5">DSM 21574</strain>
    </source>
</reference>
<sequence>MTRIVAGAAGGRSLRVPPKGTRPTSEKVREALFSRLEHLDVVDEARVLDLYAGSGALGLEAASRGAAHVTLVDSSRQAIEVCRRNVRELGLTSVTVVLDRAERFVLGQPPAPWDLVLLDPPYDVPEDVVDSVLEALASPGMLTPGAIVVVERSKRSAPPTWPAGWEALAHKDYGETSVWLAGPAEDDAPA</sequence>
<name>A0A2A9EHP9_9MICO</name>
<dbReference type="PANTHER" id="PTHR43542">
    <property type="entry name" value="METHYLTRANSFERASE"/>
    <property type="match status" value="1"/>
</dbReference>
<accession>A0A2A9EHP9</accession>
<dbReference type="Gene3D" id="3.40.50.150">
    <property type="entry name" value="Vaccinia Virus protein VP39"/>
    <property type="match status" value="1"/>
</dbReference>
<dbReference type="AlphaFoldDB" id="A0A2A9EHP9"/>
<evidence type="ECO:0000256" key="3">
    <source>
        <dbReference type="SAM" id="MobiDB-lite"/>
    </source>
</evidence>
<evidence type="ECO:0000313" key="5">
    <source>
        <dbReference type="Proteomes" id="UP000221394"/>
    </source>
</evidence>
<proteinExistence type="predicted"/>
<feature type="region of interest" description="Disordered" evidence="3">
    <location>
        <begin position="1"/>
        <end position="25"/>
    </location>
</feature>
<dbReference type="RefSeq" id="WP_098458789.1">
    <property type="nucleotide sequence ID" value="NZ_PDJH01000001.1"/>
</dbReference>
<dbReference type="PIRSF" id="PIRSF004553">
    <property type="entry name" value="CHP00095"/>
    <property type="match status" value="1"/>
</dbReference>
<dbReference type="NCBIfam" id="TIGR00095">
    <property type="entry name" value="16S rRNA (guanine(966)-N(2))-methyltransferase RsmD"/>
    <property type="match status" value="1"/>
</dbReference>
<dbReference type="CDD" id="cd02440">
    <property type="entry name" value="AdoMet_MTases"/>
    <property type="match status" value="1"/>
</dbReference>
<dbReference type="Proteomes" id="UP000221394">
    <property type="component" value="Unassembled WGS sequence"/>
</dbReference>
<dbReference type="GO" id="GO:0008168">
    <property type="term" value="F:methyltransferase activity"/>
    <property type="evidence" value="ECO:0007669"/>
    <property type="project" value="UniProtKB-KW"/>
</dbReference>
<dbReference type="SUPFAM" id="SSF53335">
    <property type="entry name" value="S-adenosyl-L-methionine-dependent methyltransferases"/>
    <property type="match status" value="1"/>
</dbReference>
<organism evidence="4 5">
    <name type="scientific">Flavimobilis soli</name>
    <dbReference type="NCBI Taxonomy" id="442709"/>
    <lineage>
        <taxon>Bacteria</taxon>
        <taxon>Bacillati</taxon>
        <taxon>Actinomycetota</taxon>
        <taxon>Actinomycetes</taxon>
        <taxon>Micrococcales</taxon>
        <taxon>Jonesiaceae</taxon>
        <taxon>Flavimobilis</taxon>
    </lineage>
</organism>
<dbReference type="EMBL" id="PDJH01000001">
    <property type="protein sequence ID" value="PFG37789.1"/>
    <property type="molecule type" value="Genomic_DNA"/>
</dbReference>
<dbReference type="InterPro" id="IPR004398">
    <property type="entry name" value="RNA_MeTrfase_RsmD"/>
</dbReference>
<keyword evidence="2 4" id="KW-0808">Transferase</keyword>
<dbReference type="InterPro" id="IPR029063">
    <property type="entry name" value="SAM-dependent_MTases_sf"/>
</dbReference>
<comment type="caution">
    <text evidence="4">The sequence shown here is derived from an EMBL/GenBank/DDBJ whole genome shotgun (WGS) entry which is preliminary data.</text>
</comment>
<dbReference type="PANTHER" id="PTHR43542:SF1">
    <property type="entry name" value="METHYLTRANSFERASE"/>
    <property type="match status" value="1"/>
</dbReference>
<evidence type="ECO:0000313" key="4">
    <source>
        <dbReference type="EMBL" id="PFG37789.1"/>
    </source>
</evidence>
<keyword evidence="5" id="KW-1185">Reference proteome</keyword>
<dbReference type="GO" id="GO:0031167">
    <property type="term" value="P:rRNA methylation"/>
    <property type="evidence" value="ECO:0007669"/>
    <property type="project" value="InterPro"/>
</dbReference>
<evidence type="ECO:0000256" key="1">
    <source>
        <dbReference type="ARBA" id="ARBA00022603"/>
    </source>
</evidence>